<evidence type="ECO:0000313" key="3">
    <source>
        <dbReference type="EMBL" id="CAL1534651.1"/>
    </source>
</evidence>
<feature type="domain" description="Endonuclease/exonuclease/phosphatase" evidence="2">
    <location>
        <begin position="647"/>
        <end position="932"/>
    </location>
</feature>
<evidence type="ECO:0000313" key="4">
    <source>
        <dbReference type="Proteomes" id="UP001497497"/>
    </source>
</evidence>
<protein>
    <recommendedName>
        <fullName evidence="2">Endonuclease/exonuclease/phosphatase domain-containing protein</fullName>
    </recommendedName>
</protein>
<dbReference type="Pfam" id="PF03372">
    <property type="entry name" value="Exo_endo_phos"/>
    <property type="match status" value="1"/>
</dbReference>
<dbReference type="InterPro" id="IPR050410">
    <property type="entry name" value="CCR4/nocturin_mRNA_transcr"/>
</dbReference>
<feature type="compositionally biased region" description="Low complexity" evidence="1">
    <location>
        <begin position="274"/>
        <end position="286"/>
    </location>
</feature>
<feature type="compositionally biased region" description="Basic and acidic residues" evidence="1">
    <location>
        <begin position="308"/>
        <end position="365"/>
    </location>
</feature>
<evidence type="ECO:0000256" key="1">
    <source>
        <dbReference type="SAM" id="MobiDB-lite"/>
    </source>
</evidence>
<gene>
    <name evidence="3" type="ORF">GSLYS_00008611001</name>
</gene>
<dbReference type="InterPro" id="IPR036691">
    <property type="entry name" value="Endo/exonu/phosph_ase_sf"/>
</dbReference>
<feature type="compositionally biased region" description="Acidic residues" evidence="1">
    <location>
        <begin position="152"/>
        <end position="166"/>
    </location>
</feature>
<dbReference type="Gene3D" id="3.60.10.10">
    <property type="entry name" value="Endonuclease/exonuclease/phosphatase"/>
    <property type="match status" value="1"/>
</dbReference>
<accession>A0AAV2HR95</accession>
<feature type="compositionally biased region" description="Basic and acidic residues" evidence="1">
    <location>
        <begin position="62"/>
        <end position="74"/>
    </location>
</feature>
<feature type="compositionally biased region" description="Polar residues" evidence="1">
    <location>
        <begin position="526"/>
        <end position="536"/>
    </location>
</feature>
<dbReference type="InterPro" id="IPR005135">
    <property type="entry name" value="Endo/exonuclease/phosphatase"/>
</dbReference>
<sequence>MPRLTRRSVASKRETTPEAEESSRSTSRGRRGAKKEEPAQEVVAIGEPQGAPAKRGGRQAAKAKEVESKDETPKKGQKAAGGVRSASRGKRGKKQDESEEEEEPQEDESKEEEAEEEKPQRGGARSRGRGKTVAKGGRSGAKGGKGKSAEKEDSEEDQAKEDEQEEEKTRANVVKTPGSRSRGKAAPVTPSPKGGRKGRDKAEPESEKAESEKKEDDAPDAEIKESADPSSENDVDTETKGRQRRTPNKVSDAPSATPPSGGRRGRGQKAAVTAPPARSSRRGGASTSIASEMDEPEEKEEPMETSAVEEKTIDEEPAKKTEEEPTKKTEEEPAKKTEEEPTKIEEEPTEKSEEEPTKKTGEETAKPSTPSKNAPEESISPSKKRKLEEEEEEEERTVKRPKVIENENSASKDELSDFVIVNKEDVPPSDSKEVSDALVPDEPEVEDSKPDELSIGPPGETNISFVVPLTEAELAKQYTKKLDVDETSSTYVEVGSEAASDITGLSSRGFDVSDALSMDSSASAEQPDQSMELSSACPQNAEDICLNSSDNASTTAQENTQNNATIDVSNDTQSISRKSARVDPLEMYTPSSTGILNRKFTLNPKFPVEMMDPAFCFSVVSYNILADCHLRRGDYSYTKLQYLDQGYRSIILLKELDYLDGDILCLQEVNPVYFKNVLVPAMASRGYEGNFIKRTKDYWDEGEATFVRTSKFTVISSEGFSLKDLAYKELETCPLNEEVSHAAKKYLDRADVILLTQVKCKKTGKLVTICNIHVVYSNDAQDVQCIQVASAIKKLVATAGNDLYPHIICGDFNSIQGSPAQQLAKDGYLSDNDIKRLQAINSLTLKDGTTCALINHMWGAFQHTSSNLKSAYEIALGREPTTTTYTSNTYGTLDYIFHSSFSLDTVGVLETIDEYVLRSTGGLPTSSIPSDHLSLKAVFRLKE</sequence>
<dbReference type="PANTHER" id="PTHR12121:SF34">
    <property type="entry name" value="PROTEIN ANGEL"/>
    <property type="match status" value="1"/>
</dbReference>
<dbReference type="PANTHER" id="PTHR12121">
    <property type="entry name" value="CARBON CATABOLITE REPRESSOR PROTEIN 4"/>
    <property type="match status" value="1"/>
</dbReference>
<organism evidence="3 4">
    <name type="scientific">Lymnaea stagnalis</name>
    <name type="common">Great pond snail</name>
    <name type="synonym">Helix stagnalis</name>
    <dbReference type="NCBI Taxonomy" id="6523"/>
    <lineage>
        <taxon>Eukaryota</taxon>
        <taxon>Metazoa</taxon>
        <taxon>Spiralia</taxon>
        <taxon>Lophotrochozoa</taxon>
        <taxon>Mollusca</taxon>
        <taxon>Gastropoda</taxon>
        <taxon>Heterobranchia</taxon>
        <taxon>Euthyneura</taxon>
        <taxon>Panpulmonata</taxon>
        <taxon>Hygrophila</taxon>
        <taxon>Lymnaeoidea</taxon>
        <taxon>Lymnaeidae</taxon>
        <taxon>Lymnaea</taxon>
    </lineage>
</organism>
<feature type="compositionally biased region" description="Basic and acidic residues" evidence="1">
    <location>
        <begin position="396"/>
        <end position="415"/>
    </location>
</feature>
<feature type="compositionally biased region" description="Low complexity" evidence="1">
    <location>
        <begin position="551"/>
        <end position="565"/>
    </location>
</feature>
<evidence type="ECO:0000259" key="2">
    <source>
        <dbReference type="Pfam" id="PF03372"/>
    </source>
</evidence>
<dbReference type="GO" id="GO:0000175">
    <property type="term" value="F:3'-5'-RNA exonuclease activity"/>
    <property type="evidence" value="ECO:0007669"/>
    <property type="project" value="TreeGrafter"/>
</dbReference>
<feature type="region of interest" description="Disordered" evidence="1">
    <location>
        <begin position="517"/>
        <end position="536"/>
    </location>
</feature>
<proteinExistence type="predicted"/>
<keyword evidence="4" id="KW-1185">Reference proteome</keyword>
<feature type="compositionally biased region" description="Basic and acidic residues" evidence="1">
    <location>
        <begin position="200"/>
        <end position="227"/>
    </location>
</feature>
<comment type="caution">
    <text evidence="3">The sequence shown here is derived from an EMBL/GenBank/DDBJ whole genome shotgun (WGS) entry which is preliminary data.</text>
</comment>
<dbReference type="Proteomes" id="UP001497497">
    <property type="component" value="Unassembled WGS sequence"/>
</dbReference>
<feature type="compositionally biased region" description="Basic and acidic residues" evidence="1">
    <location>
        <begin position="422"/>
        <end position="435"/>
    </location>
</feature>
<feature type="region of interest" description="Disordered" evidence="1">
    <location>
        <begin position="1"/>
        <end position="462"/>
    </location>
</feature>
<reference evidence="3 4" key="1">
    <citation type="submission" date="2024-04" db="EMBL/GenBank/DDBJ databases">
        <authorList>
            <consortium name="Genoscope - CEA"/>
            <person name="William W."/>
        </authorList>
    </citation>
    <scope>NUCLEOTIDE SEQUENCE [LARGE SCALE GENOMIC DNA]</scope>
</reference>
<dbReference type="EMBL" id="CAXITT010000178">
    <property type="protein sequence ID" value="CAL1534651.1"/>
    <property type="molecule type" value="Genomic_DNA"/>
</dbReference>
<feature type="region of interest" description="Disordered" evidence="1">
    <location>
        <begin position="551"/>
        <end position="572"/>
    </location>
</feature>
<feature type="compositionally biased region" description="Acidic residues" evidence="1">
    <location>
        <begin position="292"/>
        <end position="303"/>
    </location>
</feature>
<name>A0AAV2HR95_LYMST</name>
<feature type="compositionally biased region" description="Basic residues" evidence="1">
    <location>
        <begin position="1"/>
        <end position="10"/>
    </location>
</feature>
<feature type="compositionally biased region" description="Low complexity" evidence="1">
    <location>
        <begin position="49"/>
        <end position="60"/>
    </location>
</feature>
<feature type="compositionally biased region" description="Acidic residues" evidence="1">
    <location>
        <begin position="97"/>
        <end position="116"/>
    </location>
</feature>
<dbReference type="SUPFAM" id="SSF56219">
    <property type="entry name" value="DNase I-like"/>
    <property type="match status" value="1"/>
</dbReference>
<dbReference type="AlphaFoldDB" id="A0AAV2HR95"/>